<reference evidence="1" key="1">
    <citation type="submission" date="2022-11" db="EMBL/GenBank/DDBJ databases">
        <authorList>
            <person name="Somphong A."/>
            <person name="Phongsopitanun W."/>
        </authorList>
    </citation>
    <scope>NUCLEOTIDE SEQUENCE</scope>
    <source>
        <strain evidence="1">Pm04-4</strain>
    </source>
</reference>
<accession>A0ABT4BBX2</accession>
<protein>
    <submittedName>
        <fullName evidence="1">Uncharacterized protein</fullName>
    </submittedName>
</protein>
<organism evidence="1 2">
    <name type="scientific">Paractinoplanes pyxinae</name>
    <dbReference type="NCBI Taxonomy" id="2997416"/>
    <lineage>
        <taxon>Bacteria</taxon>
        <taxon>Bacillati</taxon>
        <taxon>Actinomycetota</taxon>
        <taxon>Actinomycetes</taxon>
        <taxon>Micromonosporales</taxon>
        <taxon>Micromonosporaceae</taxon>
        <taxon>Paractinoplanes</taxon>
    </lineage>
</organism>
<dbReference type="EMBL" id="JAPNTZ010000018">
    <property type="protein sequence ID" value="MCY1144018.1"/>
    <property type="molecule type" value="Genomic_DNA"/>
</dbReference>
<proteinExistence type="predicted"/>
<comment type="caution">
    <text evidence="1">The sequence shown here is derived from an EMBL/GenBank/DDBJ whole genome shotgun (WGS) entry which is preliminary data.</text>
</comment>
<name>A0ABT4BBX2_9ACTN</name>
<sequence>MLYRHSWACLPSAAEYRRHWPQLLHDTRSIIGHVRAAGVVIAGTNGLRRPVVNAHGIAFNGDATSDLDGQPFTLLAPIDAPGVLTVTASCTTGRKPYDAAVAAVLLRCALLMPGAFAVASTGRWDQQWARGAMLERLDEPGYQLAARTVIAELFGDHPAANPLYGSLADIQFPLTVPGPSRNGSR</sequence>
<dbReference type="Proteomes" id="UP001151002">
    <property type="component" value="Unassembled WGS sequence"/>
</dbReference>
<evidence type="ECO:0000313" key="1">
    <source>
        <dbReference type="EMBL" id="MCY1144018.1"/>
    </source>
</evidence>
<dbReference type="RefSeq" id="WP_267568572.1">
    <property type="nucleotide sequence ID" value="NZ_JAPNTZ010000018.1"/>
</dbReference>
<keyword evidence="2" id="KW-1185">Reference proteome</keyword>
<evidence type="ECO:0000313" key="2">
    <source>
        <dbReference type="Proteomes" id="UP001151002"/>
    </source>
</evidence>
<gene>
    <name evidence="1" type="ORF">OWR29_38995</name>
</gene>